<name>A0A1D6GR09_MAIZE</name>
<evidence type="ECO:0000313" key="3">
    <source>
        <dbReference type="EMBL" id="AQK65550.1"/>
    </source>
</evidence>
<organism evidence="3">
    <name type="scientific">Zea mays</name>
    <name type="common">Maize</name>
    <dbReference type="NCBI Taxonomy" id="4577"/>
    <lineage>
        <taxon>Eukaryota</taxon>
        <taxon>Viridiplantae</taxon>
        <taxon>Streptophyta</taxon>
        <taxon>Embryophyta</taxon>
        <taxon>Tracheophyta</taxon>
        <taxon>Spermatophyta</taxon>
        <taxon>Magnoliopsida</taxon>
        <taxon>Liliopsida</taxon>
        <taxon>Poales</taxon>
        <taxon>Poaceae</taxon>
        <taxon>PACMAD clade</taxon>
        <taxon>Panicoideae</taxon>
        <taxon>Andropogonodae</taxon>
        <taxon>Andropogoneae</taxon>
        <taxon>Tripsacinae</taxon>
        <taxon>Zea</taxon>
    </lineage>
</organism>
<dbReference type="InParanoid" id="A0A1D6GR09"/>
<reference evidence="3" key="1">
    <citation type="submission" date="2015-12" db="EMBL/GenBank/DDBJ databases">
        <title>Update maize B73 reference genome by single molecule sequencing technologies.</title>
        <authorList>
            <consortium name="Maize Genome Sequencing Project"/>
            <person name="Ware D."/>
        </authorList>
    </citation>
    <scope>NUCLEOTIDE SEQUENCE</scope>
    <source>
        <tissue evidence="3">Seedling</tissue>
    </source>
</reference>
<dbReference type="EMBL" id="CM000781">
    <property type="protein sequence ID" value="AQK65550.1"/>
    <property type="molecule type" value="Genomic_DNA"/>
</dbReference>
<gene>
    <name evidence="3" type="ORF">ZEAMMB73_Zm00001d014207</name>
</gene>
<feature type="region of interest" description="Disordered" evidence="2">
    <location>
        <begin position="553"/>
        <end position="579"/>
    </location>
</feature>
<accession>A0A1D6GR09</accession>
<sequence length="1334" mass="141644">MRGGASKGKAPLRIVNPLDIIRSKKQRDNPVVDPTKSVETSRDAVVPSTLDSLAHAALDALHMHHAEIMGSQDALRAMDVSEDYDVDQFFNLGPNVPLEETSGGLDTMNGGASKVKAPLRIVNPLDVIRLKKQRVDLSANHAKSAETSRGEAVPCVLEGVTPAIPNAPYMHHAKVLGLQDIPWDRDVSLEDHDVDQILNLGPNELSEKMSGGVGLDTMHGATSKGKAPLLIVNPLDVIRSRKLRVGLDSRYRSKGVPRVSLDILRRMVGILNAICLKEEQQRADPAAYSTKMADTSHGKPVCLRIVNPLGPIRSRKRRVSHAAYLAKSSETSRGDGTLRVGGCRTGSPRCSAHASCRGHGNSRRYTGLDTNRAGASKDKAPLRIVNPLDVVLSKQRAGLAADPAKSIDTSRGEVAPFMSKGVAPTTPDALHVHHAGVLGPQGAPRLGDVSLEGFDMDQILNSGPNVLSEETSDSAGLHTMREGTSKESAETSRGEAVPSVSEGVTPAALDAPYVHHVEALGPQDTPQAKDVSVEDHDVDQILNLGSNVLLETSGGAESAETSRGEAVPSMSEGVTPPAPDAPYVRYGEVLGPQDTPQARDVSVEDHDVDQILNLGSNVLSEEASCGTGHDTISGATSKGKAPLLIVNPLDVIRSRKLRVGPAADPVKSVETSRGKAVPSVSEGVTPAALDAPHVRRAEVLGPQDAPRASDVSVEDHDMNQNFILGPNVRPKDTSGGARLDSRYRSKGVPRVSLDILRRMVGILNAICLKEEQQRADPAAYSTKMADTSHGKPVCLRIVNPLGPIRSWKRRVSHAAYLAKSSETSRGEVVPFELEAVALAAPDAPHMHRVEVMGTQDATQVRDVSAGDWLDTNRAGASKDKAPLRIVNPLGVVLSKQRAGLAADPAKSIDTSRGEVVPFVSEGVAPTTPDALHVHHAGVWGPQGAPRLGDVSLEGFDMDQILNSGPNVLSEETSDSAEALGPQDTPRAGDVSVEEHDVDQNLNLVPNVLSEETSGGAGHDTMCGATSKGKAPLLIVNPLDVIRSRKRRFDPTTDPVKSAETSRGKVVPFVSEGVAPAAPDAPHMRRAEVSGPQDAPWASDVSVEDHDVNKNLILGPNVWPKETSGAAGLDTMHGGTLNESAETSCGEAVPSVSEGVTPVAPGAPYVHHVEVLGPQDTPRARDVSVEDHDVDQILNFGPNVLPEETSGGAGVGGEDRCLVLGVFAERLASEAQSSAVVSRLTSEKKALSHELERSRADSSDLARRLEAAEAESRRLLALLAESNKERESLCREVRQRRPFRLGMARPEPYSGDMNWDDKGDGLSLCRTGGPMLVLS</sequence>
<keyword evidence="1" id="KW-0175">Coiled coil</keyword>
<evidence type="ECO:0000256" key="1">
    <source>
        <dbReference type="SAM" id="Coils"/>
    </source>
</evidence>
<feature type="region of interest" description="Disordered" evidence="2">
    <location>
        <begin position="663"/>
        <end position="682"/>
    </location>
</feature>
<feature type="region of interest" description="Disordered" evidence="2">
    <location>
        <begin position="965"/>
        <end position="989"/>
    </location>
</feature>
<evidence type="ECO:0000256" key="2">
    <source>
        <dbReference type="SAM" id="MobiDB-lite"/>
    </source>
</evidence>
<dbReference type="SMR" id="A0A1D6GR09"/>
<proteinExistence type="predicted"/>
<feature type="region of interest" description="Disordered" evidence="2">
    <location>
        <begin position="465"/>
        <end position="499"/>
    </location>
</feature>
<protein>
    <submittedName>
        <fullName evidence="3">Uncharacterized protein</fullName>
    </submittedName>
</protein>
<feature type="region of interest" description="Disordered" evidence="2">
    <location>
        <begin position="721"/>
        <end position="741"/>
    </location>
</feature>
<feature type="coiled-coil region" evidence="1">
    <location>
        <begin position="1236"/>
        <end position="1284"/>
    </location>
</feature>
<feature type="compositionally biased region" description="Basic and acidic residues" evidence="2">
    <location>
        <begin position="479"/>
        <end position="493"/>
    </location>
</feature>